<protein>
    <submittedName>
        <fullName evidence="1">Uncharacterized protein</fullName>
    </submittedName>
</protein>
<proteinExistence type="predicted"/>
<gene>
    <name evidence="1" type="ORF">L1994_00940</name>
</gene>
<sequence length="261" mass="30004">MKKITDKVSLIQILFVLVLFFVAGSIILQATLPDNYCRACGPLIRAHPMDTIYAYSPGVISGHEYYGPEVKYSEEDREWIIPNDYLSDLNSGYKLTDKDTILSLEKYESYYTPDLKIEGDRFYFDLLLLNNAGHSLKNVKFDVLADVTIKKNIDGAYGEYSRFDSDSWKETINVGNIYENSSQEIRVFGPLLPVEPPNSLYVELYLVYPKEVWTNKGELVLYDNNEYVLEDEIPDVYDSSGSFMGQTDSGHKQRIYGYYIE</sequence>
<reference evidence="1" key="1">
    <citation type="submission" date="2022-01" db="EMBL/GenBank/DDBJ databases">
        <title>Complete genome of Methanomicrobium antiquum DSM 21220.</title>
        <authorList>
            <person name="Chen S.-C."/>
            <person name="You Y.-T."/>
            <person name="Zhou Y.-Z."/>
            <person name="Lai M.-C."/>
        </authorList>
    </citation>
    <scope>NUCLEOTIDE SEQUENCE</scope>
    <source>
        <strain evidence="1">DSM 21220</strain>
    </source>
</reference>
<dbReference type="RefSeq" id="WP_278099829.1">
    <property type="nucleotide sequence ID" value="NZ_CP091092.1"/>
</dbReference>
<name>A0AAF0FRY8_9EURY</name>
<keyword evidence="2" id="KW-1185">Reference proteome</keyword>
<dbReference type="KEGG" id="manq:L1994_00940"/>
<dbReference type="AlphaFoldDB" id="A0AAF0FRY8"/>
<evidence type="ECO:0000313" key="2">
    <source>
        <dbReference type="Proteomes" id="UP001218895"/>
    </source>
</evidence>
<evidence type="ECO:0000313" key="1">
    <source>
        <dbReference type="EMBL" id="WFN36991.1"/>
    </source>
</evidence>
<organism evidence="1 2">
    <name type="scientific">Methanomicrobium antiquum</name>
    <dbReference type="NCBI Taxonomy" id="487686"/>
    <lineage>
        <taxon>Archaea</taxon>
        <taxon>Methanobacteriati</taxon>
        <taxon>Methanobacteriota</taxon>
        <taxon>Stenosarchaea group</taxon>
        <taxon>Methanomicrobia</taxon>
        <taxon>Methanomicrobiales</taxon>
        <taxon>Methanomicrobiaceae</taxon>
        <taxon>Methanomicrobium</taxon>
    </lineage>
</organism>
<accession>A0AAF0FRY8</accession>
<dbReference type="GeneID" id="79948917"/>
<dbReference type="EMBL" id="CP091092">
    <property type="protein sequence ID" value="WFN36991.1"/>
    <property type="molecule type" value="Genomic_DNA"/>
</dbReference>
<dbReference type="Proteomes" id="UP001218895">
    <property type="component" value="Chromosome"/>
</dbReference>